<keyword evidence="1" id="KW-0808">Transferase</keyword>
<gene>
    <name evidence="1" type="ORF">VIN01S_31570</name>
</gene>
<organism evidence="1 2">
    <name type="scientific">Vibrio inusitatus NBRC 102082</name>
    <dbReference type="NCBI Taxonomy" id="1219070"/>
    <lineage>
        <taxon>Bacteria</taxon>
        <taxon>Pseudomonadati</taxon>
        <taxon>Pseudomonadota</taxon>
        <taxon>Gammaproteobacteria</taxon>
        <taxon>Vibrionales</taxon>
        <taxon>Vibrionaceae</taxon>
        <taxon>Vibrio</taxon>
    </lineage>
</organism>
<dbReference type="SUPFAM" id="SSF53756">
    <property type="entry name" value="UDP-Glycosyltransferase/glycogen phosphorylase"/>
    <property type="match status" value="1"/>
</dbReference>
<evidence type="ECO:0000313" key="2">
    <source>
        <dbReference type="Proteomes" id="UP000318717"/>
    </source>
</evidence>
<dbReference type="Gene3D" id="3.40.50.2000">
    <property type="entry name" value="Glycogen Phosphorylase B"/>
    <property type="match status" value="2"/>
</dbReference>
<keyword evidence="2" id="KW-1185">Reference proteome</keyword>
<evidence type="ECO:0000313" key="1">
    <source>
        <dbReference type="EMBL" id="GEA52353.1"/>
    </source>
</evidence>
<protein>
    <submittedName>
        <fullName evidence="1">Glycosyl transferase</fullName>
    </submittedName>
</protein>
<comment type="caution">
    <text evidence="1">The sequence shown here is derived from an EMBL/GenBank/DDBJ whole genome shotgun (WGS) entry which is preliminary data.</text>
</comment>
<accession>A0A4Y3HYU1</accession>
<dbReference type="AlphaFoldDB" id="A0A4Y3HYU1"/>
<proteinExistence type="predicted"/>
<dbReference type="Pfam" id="PF13692">
    <property type="entry name" value="Glyco_trans_1_4"/>
    <property type="match status" value="1"/>
</dbReference>
<reference evidence="1 2" key="1">
    <citation type="submission" date="2019-06" db="EMBL/GenBank/DDBJ databases">
        <title>Whole genome shotgun sequence of Vibrio inusitatus NBRC 102082.</title>
        <authorList>
            <person name="Hosoyama A."/>
            <person name="Uohara A."/>
            <person name="Ohji S."/>
            <person name="Ichikawa N."/>
        </authorList>
    </citation>
    <scope>NUCLEOTIDE SEQUENCE [LARGE SCALE GENOMIC DNA]</scope>
    <source>
        <strain evidence="1 2">NBRC 102082</strain>
    </source>
</reference>
<name>A0A4Y3HYU1_9VIBR</name>
<dbReference type="OrthoDB" id="9768937at2"/>
<dbReference type="CDD" id="cd03801">
    <property type="entry name" value="GT4_PimA-like"/>
    <property type="match status" value="1"/>
</dbReference>
<sequence>MSTINVLILSKYSRLGASSRLRTHQYIPFLEKDGFSFVVSPLFDCSYLNTLYSGGYISKLSVIKLYFNRILTLFTCCRYDILWIEKELFPYIPSVFEKILRSFGCRIIVDYDDAIFHNYDLSNNPLIIRLLRRKIDDVMALSSITIVGNNYLEQRAIDANARNIQLIPTVVDILKYSVKRKASPDLVVGWIGSPTTQKYIIDLLPVFVRLSKNFDFELHLVGATKETVNSMPGIAIKLFPWSESTEVERIQQMDIGIMPLTDGPWERGKCGYKLIQYMACGIPVVASNVGVNFDIVNGSKSGSLVEDECGWFTALSELLNDRHLRLSLGENGRTAVQNKYSVQTQWRRVSKIMKQCVGLRTK</sequence>
<dbReference type="Proteomes" id="UP000318717">
    <property type="component" value="Unassembled WGS sequence"/>
</dbReference>
<dbReference type="EMBL" id="BJLF01000018">
    <property type="protein sequence ID" value="GEA52353.1"/>
    <property type="molecule type" value="Genomic_DNA"/>
</dbReference>
<dbReference type="GO" id="GO:0016740">
    <property type="term" value="F:transferase activity"/>
    <property type="evidence" value="ECO:0007669"/>
    <property type="project" value="UniProtKB-KW"/>
</dbReference>
<dbReference type="PANTHER" id="PTHR12526">
    <property type="entry name" value="GLYCOSYLTRANSFERASE"/>
    <property type="match status" value="1"/>
</dbReference>